<dbReference type="InterPro" id="IPR018773">
    <property type="entry name" value="MeTrfase_reg_dom_prd"/>
</dbReference>
<feature type="domain" description="PKMT C-terminal winged helix" evidence="3">
    <location>
        <begin position="396"/>
        <end position="460"/>
    </location>
</feature>
<name>A0ABS2D1I4_9SPHN</name>
<gene>
    <name evidence="4" type="ORF">ILT43_00175</name>
</gene>
<dbReference type="PANTHER" id="PTHR43667">
    <property type="entry name" value="CYCLOPROPANE-FATTY-ACYL-PHOSPHOLIPID SYNTHASE"/>
    <property type="match status" value="1"/>
</dbReference>
<dbReference type="Gene3D" id="3.40.50.150">
    <property type="entry name" value="Vaccinia Virus protein VP39"/>
    <property type="match status" value="1"/>
</dbReference>
<protein>
    <submittedName>
        <fullName evidence="4">Methyltransferase domain-containing protein</fullName>
    </submittedName>
</protein>
<reference evidence="4 5" key="1">
    <citation type="submission" date="2020-12" db="EMBL/GenBank/DDBJ databases">
        <title>Sphingomonas sp.</title>
        <authorList>
            <person name="Kim M.K."/>
        </authorList>
    </citation>
    <scope>NUCLEOTIDE SEQUENCE [LARGE SCALE GENOMIC DNA]</scope>
    <source>
        <strain evidence="4 5">BT552</strain>
    </source>
</reference>
<dbReference type="InterPro" id="IPR050723">
    <property type="entry name" value="CFA/CMAS"/>
</dbReference>
<dbReference type="PANTHER" id="PTHR43667:SF2">
    <property type="entry name" value="FATTY ACID C-METHYL TRANSFERASE"/>
    <property type="match status" value="1"/>
</dbReference>
<dbReference type="GO" id="GO:0008168">
    <property type="term" value="F:methyltransferase activity"/>
    <property type="evidence" value="ECO:0007669"/>
    <property type="project" value="UniProtKB-KW"/>
</dbReference>
<feature type="domain" description="Methyltransferase" evidence="2">
    <location>
        <begin position="41"/>
        <end position="149"/>
    </location>
</feature>
<evidence type="ECO:0000313" key="4">
    <source>
        <dbReference type="EMBL" id="MBM6574772.1"/>
    </source>
</evidence>
<dbReference type="SUPFAM" id="SSF53335">
    <property type="entry name" value="S-adenosyl-L-methionine-dependent methyltransferases"/>
    <property type="match status" value="1"/>
</dbReference>
<dbReference type="GO" id="GO:0032259">
    <property type="term" value="P:methylation"/>
    <property type="evidence" value="ECO:0007669"/>
    <property type="project" value="UniProtKB-KW"/>
</dbReference>
<dbReference type="CDD" id="cd02440">
    <property type="entry name" value="AdoMet_MTases"/>
    <property type="match status" value="1"/>
</dbReference>
<dbReference type="InterPro" id="IPR025714">
    <property type="entry name" value="Methyltranfer_dom"/>
</dbReference>
<feature type="domain" description="Methyltransferase regulatory" evidence="1">
    <location>
        <begin position="213"/>
        <end position="294"/>
    </location>
</feature>
<dbReference type="EMBL" id="JAFEMC010000001">
    <property type="protein sequence ID" value="MBM6574772.1"/>
    <property type="molecule type" value="Genomic_DNA"/>
</dbReference>
<dbReference type="Pfam" id="PF10119">
    <property type="entry name" value="MethyTransf_Reg"/>
    <property type="match status" value="1"/>
</dbReference>
<proteinExistence type="predicted"/>
<accession>A0ABS2D1I4</accession>
<organism evidence="4 5">
    <name type="scientific">Sphingomonas longa</name>
    <dbReference type="NCBI Taxonomy" id="2778730"/>
    <lineage>
        <taxon>Bacteria</taxon>
        <taxon>Pseudomonadati</taxon>
        <taxon>Pseudomonadota</taxon>
        <taxon>Alphaproteobacteria</taxon>
        <taxon>Sphingomonadales</taxon>
        <taxon>Sphingomonadaceae</taxon>
        <taxon>Sphingomonas</taxon>
    </lineage>
</organism>
<dbReference type="Pfam" id="PF13847">
    <property type="entry name" value="Methyltransf_31"/>
    <property type="match status" value="1"/>
</dbReference>
<evidence type="ECO:0000313" key="5">
    <source>
        <dbReference type="Proteomes" id="UP000763641"/>
    </source>
</evidence>
<keyword evidence="5" id="KW-1185">Reference proteome</keyword>
<keyword evidence="4" id="KW-0489">Methyltransferase</keyword>
<dbReference type="InterPro" id="IPR048976">
    <property type="entry name" value="WHD_PKMT"/>
</dbReference>
<keyword evidence="4" id="KW-0808">Transferase</keyword>
<evidence type="ECO:0000259" key="1">
    <source>
        <dbReference type="Pfam" id="PF10119"/>
    </source>
</evidence>
<sequence length="474" mass="51052">MSTNAYDVIGYPTTIIASTHPDRMATTATLHGMSPPPIATARVLELGGGDALNLIALAVAYPEAQFVSIDLAAAPVERGQLLAKRLALPNVEVRVGDIVAEAETLDQTFDYIIAHGVYAWVPAVVRTAIMKLIGRTLSPNGVAYISYNALPGGYLRLALRDMVLHHVEGIDDLQKRLSSARSYLSRFGQPRDPDLPGIGSLREEARAILRKQPEVLHHDELGEVFEPQALKDVVAVANAHGLSYLNETQPAMLGSGMLLDDEDETATDESAIVRRAQALDYELQRFFAQSMFVRTEAGPARRLDSAAVHGLWVSTEAIPIGQGRFEMPKGGFTVGDDQVSAVIAAAAAGLPAYVRIADHIAADDDERLLALVELYKAGAIMTHSAPAAAATASAEPCASPLARAMVRGSQEVVVTLDHSMLKLDDVAARAFLMLLDGTRDLPTLEREWLQTSHADTIGAEEALKTLIRNHLIQR</sequence>
<dbReference type="Pfam" id="PF21782">
    <property type="entry name" value="WHD_PKMT"/>
    <property type="match status" value="1"/>
</dbReference>
<dbReference type="InterPro" id="IPR029063">
    <property type="entry name" value="SAM-dependent_MTases_sf"/>
</dbReference>
<comment type="caution">
    <text evidence="4">The sequence shown here is derived from an EMBL/GenBank/DDBJ whole genome shotgun (WGS) entry which is preliminary data.</text>
</comment>
<evidence type="ECO:0000259" key="2">
    <source>
        <dbReference type="Pfam" id="PF13847"/>
    </source>
</evidence>
<dbReference type="Proteomes" id="UP000763641">
    <property type="component" value="Unassembled WGS sequence"/>
</dbReference>
<evidence type="ECO:0000259" key="3">
    <source>
        <dbReference type="Pfam" id="PF21782"/>
    </source>
</evidence>
<dbReference type="RefSeq" id="WP_204193016.1">
    <property type="nucleotide sequence ID" value="NZ_JAFEMC010000001.1"/>
</dbReference>